<evidence type="ECO:0000256" key="1">
    <source>
        <dbReference type="ARBA" id="ARBA00004418"/>
    </source>
</evidence>
<evidence type="ECO:0000256" key="3">
    <source>
        <dbReference type="ARBA" id="ARBA00022729"/>
    </source>
</evidence>
<dbReference type="Pfam" id="PF13379">
    <property type="entry name" value="NMT1_2"/>
    <property type="match status" value="1"/>
</dbReference>
<dbReference type="PANTHER" id="PTHR30024:SF47">
    <property type="entry name" value="TAURINE-BINDING PERIPLASMIC PROTEIN"/>
    <property type="match status" value="1"/>
</dbReference>
<dbReference type="SUPFAM" id="SSF53850">
    <property type="entry name" value="Periplasmic binding protein-like II"/>
    <property type="match status" value="1"/>
</dbReference>
<comment type="subcellular location">
    <subcellularLocation>
        <location evidence="1">Periplasm</location>
    </subcellularLocation>
</comment>
<dbReference type="EMBL" id="BMKQ01000001">
    <property type="protein sequence ID" value="GGF49712.1"/>
    <property type="molecule type" value="Genomic_DNA"/>
</dbReference>
<reference evidence="5" key="1">
    <citation type="journal article" date="2014" name="Int. J. Syst. Evol. Microbiol.">
        <title>Complete genome sequence of Corynebacterium casei LMG S-19264T (=DSM 44701T), isolated from a smear-ripened cheese.</title>
        <authorList>
            <consortium name="US DOE Joint Genome Institute (JGI-PGF)"/>
            <person name="Walter F."/>
            <person name="Albersmeier A."/>
            <person name="Kalinowski J."/>
            <person name="Ruckert C."/>
        </authorList>
    </citation>
    <scope>NUCLEOTIDE SEQUENCE</scope>
    <source>
        <strain evidence="5">CGMCC 1.16067</strain>
    </source>
</reference>
<evidence type="ECO:0000256" key="4">
    <source>
        <dbReference type="SAM" id="SignalP"/>
    </source>
</evidence>
<evidence type="ECO:0000256" key="2">
    <source>
        <dbReference type="ARBA" id="ARBA00010742"/>
    </source>
</evidence>
<evidence type="ECO:0000313" key="6">
    <source>
        <dbReference type="Proteomes" id="UP000649179"/>
    </source>
</evidence>
<gene>
    <name evidence="5" type="ORF">GCM10011519_24580</name>
</gene>
<evidence type="ECO:0000313" key="5">
    <source>
        <dbReference type="EMBL" id="GGF49712.1"/>
    </source>
</evidence>
<dbReference type="GO" id="GO:0042918">
    <property type="term" value="P:alkanesulfonate transmembrane transport"/>
    <property type="evidence" value="ECO:0007669"/>
    <property type="project" value="TreeGrafter"/>
</dbReference>
<keyword evidence="3 4" id="KW-0732">Signal</keyword>
<proteinExistence type="inferred from homology"/>
<sequence>MRPRPYTLVAAVAAVALSTVVAGCGSGGSGSGDELGVGYFQSATIGPEVLVAGNKDLAGKVDGTFKLNPIDSGVAGLASLRGGAFPFISGVGNPPVVGAIAQNTRLKVIYAEYYDAAQLIVPSSVKTNADLAGKTIGALQGSSEDFEIRGWLKTQKLENKVKVVGFPSEAAIAAAYKAKKIDAGYVEIAQALDLKQNAGGRQVVTAEQIAELGYPSVNVLAVTDDFAKKHKKVVQQVVCQFAEATKIYTGGQADSYIEKAASTVGAPASQAVDATTVLPFVPVSEQAEQLAPGGTVAKAYKLTGQFLVDQGRTTTVPTDAQIADHIDSSYVEQAVKDGCGQ</sequence>
<dbReference type="PANTHER" id="PTHR30024">
    <property type="entry name" value="ALIPHATIC SULFONATES-BINDING PROTEIN-RELATED"/>
    <property type="match status" value="1"/>
</dbReference>
<dbReference type="RefSeq" id="WP_188780031.1">
    <property type="nucleotide sequence ID" value="NZ_BMKQ01000001.1"/>
</dbReference>
<feature type="chain" id="PRO_5038606002" description="ABC transporter substrate-binding protein" evidence="4">
    <location>
        <begin position="23"/>
        <end position="341"/>
    </location>
</feature>
<comment type="similarity">
    <text evidence="2">Belongs to the bacterial solute-binding protein SsuA/TauA family.</text>
</comment>
<dbReference type="Gene3D" id="3.40.190.10">
    <property type="entry name" value="Periplasmic binding protein-like II"/>
    <property type="match status" value="2"/>
</dbReference>
<keyword evidence="6" id="KW-1185">Reference proteome</keyword>
<dbReference type="Proteomes" id="UP000649179">
    <property type="component" value="Unassembled WGS sequence"/>
</dbReference>
<dbReference type="PROSITE" id="PS51257">
    <property type="entry name" value="PROKAR_LIPOPROTEIN"/>
    <property type="match status" value="1"/>
</dbReference>
<protein>
    <recommendedName>
        <fullName evidence="7">ABC transporter substrate-binding protein</fullName>
    </recommendedName>
</protein>
<dbReference type="AlphaFoldDB" id="A0A917BKS8"/>
<reference evidence="5" key="2">
    <citation type="submission" date="2020-09" db="EMBL/GenBank/DDBJ databases">
        <authorList>
            <person name="Sun Q."/>
            <person name="Zhou Y."/>
        </authorList>
    </citation>
    <scope>NUCLEOTIDE SEQUENCE</scope>
    <source>
        <strain evidence="5">CGMCC 1.16067</strain>
    </source>
</reference>
<evidence type="ECO:0008006" key="7">
    <source>
        <dbReference type="Google" id="ProtNLM"/>
    </source>
</evidence>
<accession>A0A917BKS8</accession>
<feature type="signal peptide" evidence="4">
    <location>
        <begin position="1"/>
        <end position="22"/>
    </location>
</feature>
<comment type="caution">
    <text evidence="5">The sequence shown here is derived from an EMBL/GenBank/DDBJ whole genome shotgun (WGS) entry which is preliminary data.</text>
</comment>
<organism evidence="5 6">
    <name type="scientific">Marmoricola endophyticus</name>
    <dbReference type="NCBI Taxonomy" id="2040280"/>
    <lineage>
        <taxon>Bacteria</taxon>
        <taxon>Bacillati</taxon>
        <taxon>Actinomycetota</taxon>
        <taxon>Actinomycetes</taxon>
        <taxon>Propionibacteriales</taxon>
        <taxon>Nocardioidaceae</taxon>
        <taxon>Marmoricola</taxon>
    </lineage>
</organism>
<dbReference type="GO" id="GO:0042597">
    <property type="term" value="C:periplasmic space"/>
    <property type="evidence" value="ECO:0007669"/>
    <property type="project" value="UniProtKB-SubCell"/>
</dbReference>
<name>A0A917BKS8_9ACTN</name>